<dbReference type="Pfam" id="PF00656">
    <property type="entry name" value="Peptidase_C14"/>
    <property type="match status" value="1"/>
</dbReference>
<dbReference type="InterPro" id="IPR029030">
    <property type="entry name" value="Caspase-like_dom_sf"/>
</dbReference>
<dbReference type="PROSITE" id="PS00018">
    <property type="entry name" value="EF_HAND_1"/>
    <property type="match status" value="1"/>
</dbReference>
<dbReference type="Gene3D" id="3.40.50.1460">
    <property type="match status" value="1"/>
</dbReference>
<reference evidence="4" key="3">
    <citation type="submission" date="2023-12" db="EMBL/GenBank/DDBJ databases">
        <authorList>
            <person name="Sun Q."/>
            <person name="Inoue M."/>
        </authorList>
    </citation>
    <scope>NUCLEOTIDE SEQUENCE</scope>
    <source>
        <strain evidence="4">JCM 13006</strain>
    </source>
</reference>
<protein>
    <recommendedName>
        <fullName evidence="2">Peptidase C14 caspase domain-containing protein</fullName>
    </recommendedName>
</protein>
<evidence type="ECO:0000256" key="1">
    <source>
        <dbReference type="SAM" id="MobiDB-lite"/>
    </source>
</evidence>
<keyword evidence="5" id="KW-1185">Reference proteome</keyword>
<evidence type="ECO:0000313" key="3">
    <source>
        <dbReference type="EMBL" id="GAA4830209.1"/>
    </source>
</evidence>
<dbReference type="EMBL" id="BAABIS010000001">
    <property type="protein sequence ID" value="GAA4830209.1"/>
    <property type="molecule type" value="Genomic_DNA"/>
</dbReference>
<organism evidence="4 5">
    <name type="scientific">Kitasatospora terrestris</name>
    <dbReference type="NCBI Taxonomy" id="258051"/>
    <lineage>
        <taxon>Bacteria</taxon>
        <taxon>Bacillati</taxon>
        <taxon>Actinomycetota</taxon>
        <taxon>Actinomycetes</taxon>
        <taxon>Kitasatosporales</taxon>
        <taxon>Streptomycetaceae</taxon>
        <taxon>Kitasatospora</taxon>
    </lineage>
</organism>
<dbReference type="InterPro" id="IPR018247">
    <property type="entry name" value="EF_Hand_1_Ca_BS"/>
</dbReference>
<evidence type="ECO:0000259" key="2">
    <source>
        <dbReference type="Pfam" id="PF00656"/>
    </source>
</evidence>
<dbReference type="Proteomes" id="UP001501752">
    <property type="component" value="Unassembled WGS sequence"/>
</dbReference>
<accession>A0ABP9ET25</accession>
<reference evidence="4" key="1">
    <citation type="journal article" date="2014" name="Int. J. Syst. Evol. Microbiol.">
        <title>Complete genome of a new Firmicutes species belonging to the dominant human colonic microbiota ('Ruminococcus bicirculans') reveals two chromosomes and a selective capacity to utilize plant glucans.</title>
        <authorList>
            <consortium name="NISC Comparative Sequencing Program"/>
            <person name="Wegmann U."/>
            <person name="Louis P."/>
            <person name="Goesmann A."/>
            <person name="Henrissat B."/>
            <person name="Duncan S.H."/>
            <person name="Flint H.J."/>
        </authorList>
    </citation>
    <scope>NUCLEOTIDE SEQUENCE</scope>
    <source>
        <strain evidence="4">JCM 13006</strain>
    </source>
</reference>
<feature type="region of interest" description="Disordered" evidence="1">
    <location>
        <begin position="234"/>
        <end position="286"/>
    </location>
</feature>
<evidence type="ECO:0000313" key="5">
    <source>
        <dbReference type="Proteomes" id="UP001501752"/>
    </source>
</evidence>
<gene>
    <name evidence="3" type="ORF">GCM10023235_00180</name>
    <name evidence="4" type="ORF">GCM10023235_78730</name>
</gene>
<dbReference type="EMBL" id="BAABIS010000001">
    <property type="protein sequence ID" value="GAA4885886.1"/>
    <property type="molecule type" value="Genomic_DNA"/>
</dbReference>
<name>A0ABP9ET25_9ACTN</name>
<proteinExistence type="predicted"/>
<reference evidence="5" key="2">
    <citation type="journal article" date="2019" name="Int. J. Syst. Evol. Microbiol.">
        <title>The Global Catalogue of Microorganisms (GCM) 10K type strain sequencing project: providing services to taxonomists for standard genome sequencing and annotation.</title>
        <authorList>
            <consortium name="The Broad Institute Genomics Platform"/>
            <consortium name="The Broad Institute Genome Sequencing Center for Infectious Disease"/>
            <person name="Wu L."/>
            <person name="Ma J."/>
        </authorList>
    </citation>
    <scope>NUCLEOTIDE SEQUENCE [LARGE SCALE GENOMIC DNA]</scope>
    <source>
        <strain evidence="5">JCM 13006</strain>
    </source>
</reference>
<comment type="caution">
    <text evidence="4">The sequence shown here is derived from an EMBL/GenBank/DDBJ whole genome shotgun (WGS) entry which is preliminary data.</text>
</comment>
<evidence type="ECO:0000313" key="4">
    <source>
        <dbReference type="EMBL" id="GAA4885886.1"/>
    </source>
</evidence>
<feature type="domain" description="Peptidase C14 caspase" evidence="2">
    <location>
        <begin position="3"/>
        <end position="223"/>
    </location>
</feature>
<dbReference type="NCBIfam" id="NF047832">
    <property type="entry name" value="caspase_w_EACC1"/>
    <property type="match status" value="1"/>
</dbReference>
<sequence>MARRALVLATETYDDPKFDPLPRAAADAAQLQGVLSDSAIGEFEVNVLFNGSARSWMKSIEHFFKSATSEDTLLLHLSCHGHKDLRNRLHFVTKDSEFDSLAATSVSADFVADWIDQSRSRRIILLLDCCYSGAFNRGMRARGDKQEKIELTETFEGSGRVVITSSTSLQYSYESAPGDNLASRARGEASVFTSAVVHGLRTGEADLDEDGIVSVDELYSFISSWVSKRIPARHQRGASLQPRESASRWPATRMPPEWQNWPKKHLTRRSTAAARCPVPRNGRHSP</sequence>
<dbReference type="InterPro" id="IPR011600">
    <property type="entry name" value="Pept_C14_caspase"/>
</dbReference>
<dbReference type="SUPFAM" id="SSF52129">
    <property type="entry name" value="Caspase-like"/>
    <property type="match status" value="1"/>
</dbReference>